<organism evidence="12 13">
    <name type="scientific">Nocardia vermiculata</name>
    <dbReference type="NCBI Taxonomy" id="257274"/>
    <lineage>
        <taxon>Bacteria</taxon>
        <taxon>Bacillati</taxon>
        <taxon>Actinomycetota</taxon>
        <taxon>Actinomycetes</taxon>
        <taxon>Mycobacteriales</taxon>
        <taxon>Nocardiaceae</taxon>
        <taxon>Nocardia</taxon>
    </lineage>
</organism>
<dbReference type="PANTHER" id="PTHR12147:SF58">
    <property type="entry name" value="VACUOLAR MEMBRANE PROTEASE"/>
    <property type="match status" value="1"/>
</dbReference>
<gene>
    <name evidence="12" type="ORF">HGA08_19500</name>
</gene>
<evidence type="ECO:0000256" key="6">
    <source>
        <dbReference type="ARBA" id="ARBA00022989"/>
    </source>
</evidence>
<reference evidence="12 13" key="1">
    <citation type="submission" date="2020-04" db="EMBL/GenBank/DDBJ databases">
        <title>MicrobeNet Type strains.</title>
        <authorList>
            <person name="Nicholson A.C."/>
        </authorList>
    </citation>
    <scope>NUCLEOTIDE SEQUENCE [LARGE SCALE GENOMIC DNA]</scope>
    <source>
        <strain evidence="12 13">JCM 12354</strain>
    </source>
</reference>
<comment type="similarity">
    <text evidence="3">Belongs to the peptidase M28 family.</text>
</comment>
<feature type="transmembrane region" description="Helical" evidence="9">
    <location>
        <begin position="454"/>
        <end position="473"/>
    </location>
</feature>
<feature type="transmembrane region" description="Helical" evidence="9">
    <location>
        <begin position="325"/>
        <end position="345"/>
    </location>
</feature>
<dbReference type="Gene3D" id="3.40.630.10">
    <property type="entry name" value="Zn peptidases"/>
    <property type="match status" value="1"/>
</dbReference>
<dbReference type="EMBL" id="JAAXOP010000011">
    <property type="protein sequence ID" value="NKY52395.1"/>
    <property type="molecule type" value="Genomic_DNA"/>
</dbReference>
<feature type="domain" description="Peptidase M28" evidence="11">
    <location>
        <begin position="105"/>
        <end position="291"/>
    </location>
</feature>
<evidence type="ECO:0000256" key="2">
    <source>
        <dbReference type="ARBA" id="ARBA00004128"/>
    </source>
</evidence>
<feature type="transmembrane region" description="Helical" evidence="9">
    <location>
        <begin position="506"/>
        <end position="524"/>
    </location>
</feature>
<dbReference type="RefSeq" id="WP_084474557.1">
    <property type="nucleotide sequence ID" value="NZ_JAAXOP010000011.1"/>
</dbReference>
<evidence type="ECO:0000313" key="12">
    <source>
        <dbReference type="EMBL" id="NKY52395.1"/>
    </source>
</evidence>
<dbReference type="Proteomes" id="UP000565711">
    <property type="component" value="Unassembled WGS sequence"/>
</dbReference>
<dbReference type="GO" id="GO:0005774">
    <property type="term" value="C:vacuolar membrane"/>
    <property type="evidence" value="ECO:0007669"/>
    <property type="project" value="UniProtKB-SubCell"/>
</dbReference>
<evidence type="ECO:0000256" key="4">
    <source>
        <dbReference type="ARBA" id="ARBA00017435"/>
    </source>
</evidence>
<feature type="transmembrane region" description="Helical" evidence="9">
    <location>
        <begin position="431"/>
        <end position="448"/>
    </location>
</feature>
<dbReference type="GO" id="GO:0008235">
    <property type="term" value="F:metalloexopeptidase activity"/>
    <property type="evidence" value="ECO:0007669"/>
    <property type="project" value="InterPro"/>
</dbReference>
<evidence type="ECO:0000256" key="5">
    <source>
        <dbReference type="ARBA" id="ARBA00022554"/>
    </source>
</evidence>
<feature type="transmembrane region" description="Helical" evidence="9">
    <location>
        <begin position="536"/>
        <end position="556"/>
    </location>
</feature>
<keyword evidence="10" id="KW-0732">Signal</keyword>
<keyword evidence="9" id="KW-0472">Membrane</keyword>
<comment type="caution">
    <text evidence="12">The sequence shown here is derived from an EMBL/GenBank/DDBJ whole genome shotgun (WGS) entry which is preliminary data.</text>
</comment>
<comment type="function">
    <text evidence="1">May be involved in vacuolar sorting and osmoregulation.</text>
</comment>
<evidence type="ECO:0000256" key="9">
    <source>
        <dbReference type="SAM" id="Phobius"/>
    </source>
</evidence>
<evidence type="ECO:0000256" key="1">
    <source>
        <dbReference type="ARBA" id="ARBA00003273"/>
    </source>
</evidence>
<evidence type="ECO:0000313" key="13">
    <source>
        <dbReference type="Proteomes" id="UP000565711"/>
    </source>
</evidence>
<keyword evidence="13" id="KW-1185">Reference proteome</keyword>
<dbReference type="GO" id="GO:0006508">
    <property type="term" value="P:proteolysis"/>
    <property type="evidence" value="ECO:0007669"/>
    <property type="project" value="InterPro"/>
</dbReference>
<keyword evidence="6 9" id="KW-1133">Transmembrane helix</keyword>
<accession>A0A846Y2H8</accession>
<dbReference type="PANTHER" id="PTHR12147">
    <property type="entry name" value="METALLOPEPTIDASE M28 FAMILY MEMBER"/>
    <property type="match status" value="1"/>
</dbReference>
<evidence type="ECO:0000256" key="8">
    <source>
        <dbReference type="ARBA" id="ARBA00031512"/>
    </source>
</evidence>
<keyword evidence="7" id="KW-0325">Glycoprotein</keyword>
<dbReference type="AlphaFoldDB" id="A0A846Y2H8"/>
<feature type="chain" id="PRO_5032863769" description="Vacuolar membrane protease" evidence="10">
    <location>
        <begin position="23"/>
        <end position="740"/>
    </location>
</feature>
<evidence type="ECO:0000259" key="11">
    <source>
        <dbReference type="Pfam" id="PF04389"/>
    </source>
</evidence>
<keyword evidence="5" id="KW-0926">Vacuole</keyword>
<keyword evidence="9" id="KW-0812">Transmembrane</keyword>
<feature type="transmembrane region" description="Helical" evidence="9">
    <location>
        <begin position="480"/>
        <end position="500"/>
    </location>
</feature>
<dbReference type="InterPro" id="IPR045175">
    <property type="entry name" value="M28_fam"/>
</dbReference>
<evidence type="ECO:0000256" key="3">
    <source>
        <dbReference type="ARBA" id="ARBA00010918"/>
    </source>
</evidence>
<name>A0A846Y2H8_9NOCA</name>
<evidence type="ECO:0000256" key="10">
    <source>
        <dbReference type="SAM" id="SignalP"/>
    </source>
</evidence>
<feature type="transmembrane region" description="Helical" evidence="9">
    <location>
        <begin position="398"/>
        <end position="419"/>
    </location>
</feature>
<evidence type="ECO:0000256" key="7">
    <source>
        <dbReference type="ARBA" id="ARBA00023180"/>
    </source>
</evidence>
<sequence length="740" mass="78524">MGRRVAGVSAFVLLVFVAIASAWEQQPHGHRDGSAPATEFSADRAMSTVREIASTPHPVGTAEHDRVRDHLVGRLRDLGLDTEIRHGVGRIPLDRSVPTLGAVDNIVAHRPGTDSTGTLYLVAHYDSTPSGPGANDDAVGVATVLESVRALGATPLRNDLVVLLTDGEEAGLLGAEAFAASGAVDPRGAVAINHEARGAGGPPILWRISHPDGELIRSVATVPRPNTDSLSTALAGDQTSSHTDFSALDPAGMKVLDWAFAGRNAYYHNPFDDPDHVDPATVQQFGDNTLAQTRDFGARDLGALDDGDRAYTLLPFGVLLVLPPWVIVVLAAATVLLVATVTWRMRRSGELTIGRSVGALVTAVLAVPLAMGAVYGLWQGIQAIRPEYRALFVDPYRPQFYQAAVIMACVAVLALWYALSRRWFGSGATAAGALGAVAVIGAALTAALPPSGAIVVVPAFVAAAGAAVALALPQRWRLPVLTLGVVPAAVLLGGTAFSALQSGLSGAAYLTAPVVTVLGVLFVLTLTHAWPERRGALVPAVAVLLTVVLAVAGAVVDRFDDRHPLMSQLVYALDAEHHEAQWLSEQRPDRWTEKFVGTGLPPEQFAQLWDETTASGAAPDRQLPAPRIEKLSDTTESGRRQVRLRVWSARAAPSVALRYREPVESLRVAGREITPVPSQGFEFVAVPPEGVEVELTVAAGPLNLRVIDYSWLPDSGFADAPADIFYRQDSEVAVFTRVRW</sequence>
<dbReference type="InterPro" id="IPR007484">
    <property type="entry name" value="Peptidase_M28"/>
</dbReference>
<protein>
    <recommendedName>
        <fullName evidence="4">Vacuolar membrane protease</fullName>
    </recommendedName>
    <alternativeName>
        <fullName evidence="8">FXNA-related family protease 1</fullName>
    </alternativeName>
</protein>
<feature type="signal peptide" evidence="10">
    <location>
        <begin position="1"/>
        <end position="22"/>
    </location>
</feature>
<comment type="subcellular location">
    <subcellularLocation>
        <location evidence="2">Vacuole membrane</location>
        <topology evidence="2">Multi-pass membrane protein</topology>
    </subcellularLocation>
</comment>
<dbReference type="SUPFAM" id="SSF53187">
    <property type="entry name" value="Zn-dependent exopeptidases"/>
    <property type="match status" value="1"/>
</dbReference>
<dbReference type="Pfam" id="PF04389">
    <property type="entry name" value="Peptidase_M28"/>
    <property type="match status" value="1"/>
</dbReference>
<proteinExistence type="inferred from homology"/>
<feature type="transmembrane region" description="Helical" evidence="9">
    <location>
        <begin position="357"/>
        <end position="378"/>
    </location>
</feature>